<dbReference type="SUPFAM" id="SSF50978">
    <property type="entry name" value="WD40 repeat-like"/>
    <property type="match status" value="1"/>
</dbReference>
<dbReference type="AlphaFoldDB" id="A0A7R9JGW8"/>
<proteinExistence type="predicted"/>
<sequence length="200" mass="22419">MTSALDILVTSNLIPLFVAQNADRDYKEHVSKEKVKLTLKAYLRETRLDDFWMSLLSNQRAKNLMKVEDGEPQIQKVDMSAEHTDVAQRIVFTLDGTRVILANTSGSIKILNLLEDHIERVISFNPYVDKLLKGPVKLLAVSGDGRYLVAGDKHANIVVWSLNNLQYHLSLPKHRCSPTALAIQSSTNNLVVVYADHKVG</sequence>
<name>A0A7R9JGW8_TIMCA</name>
<protein>
    <submittedName>
        <fullName evidence="1">(California timema) hypothetical protein</fullName>
    </submittedName>
</protein>
<accession>A0A7R9JGW8</accession>
<dbReference type="InterPro" id="IPR036322">
    <property type="entry name" value="WD40_repeat_dom_sf"/>
</dbReference>
<gene>
    <name evidence="1" type="ORF">TCMB3V08_LOCUS11624</name>
</gene>
<reference evidence="1" key="1">
    <citation type="submission" date="2020-11" db="EMBL/GenBank/DDBJ databases">
        <authorList>
            <person name="Tran Van P."/>
        </authorList>
    </citation>
    <scope>NUCLEOTIDE SEQUENCE</scope>
</reference>
<dbReference type="InterPro" id="IPR015943">
    <property type="entry name" value="WD40/YVTN_repeat-like_dom_sf"/>
</dbReference>
<evidence type="ECO:0000313" key="1">
    <source>
        <dbReference type="EMBL" id="CAD7579089.1"/>
    </source>
</evidence>
<organism evidence="1">
    <name type="scientific">Timema californicum</name>
    <name type="common">California timema</name>
    <name type="synonym">Walking stick</name>
    <dbReference type="NCBI Taxonomy" id="61474"/>
    <lineage>
        <taxon>Eukaryota</taxon>
        <taxon>Metazoa</taxon>
        <taxon>Ecdysozoa</taxon>
        <taxon>Arthropoda</taxon>
        <taxon>Hexapoda</taxon>
        <taxon>Insecta</taxon>
        <taxon>Pterygota</taxon>
        <taxon>Neoptera</taxon>
        <taxon>Polyneoptera</taxon>
        <taxon>Phasmatodea</taxon>
        <taxon>Timematodea</taxon>
        <taxon>Timematoidea</taxon>
        <taxon>Timematidae</taxon>
        <taxon>Timema</taxon>
    </lineage>
</organism>
<dbReference type="Gene3D" id="2.130.10.10">
    <property type="entry name" value="YVTN repeat-like/Quinoprotein amine dehydrogenase"/>
    <property type="match status" value="1"/>
</dbReference>
<dbReference type="EMBL" id="OE189877">
    <property type="protein sequence ID" value="CAD7579089.1"/>
    <property type="molecule type" value="Genomic_DNA"/>
</dbReference>